<dbReference type="GO" id="GO:0008270">
    <property type="term" value="F:zinc ion binding"/>
    <property type="evidence" value="ECO:0007669"/>
    <property type="project" value="UniProtKB-KW"/>
</dbReference>
<feature type="region of interest" description="Disordered" evidence="9">
    <location>
        <begin position="57"/>
        <end position="78"/>
    </location>
</feature>
<evidence type="ECO:0000313" key="11">
    <source>
        <dbReference type="EMBL" id="CAK9172551.1"/>
    </source>
</evidence>
<evidence type="ECO:0000256" key="5">
    <source>
        <dbReference type="ARBA" id="ARBA00022771"/>
    </source>
</evidence>
<sequence length="375" mass="39578">MSSSLGNFGSGDGGGPGGGAAPQFYFCHQCNRTVTLTPLPSSDLLCPLCNGGFIEESEPNPPNTHPNPNPNPNPFLPFSSDNFPGFPMVFSTTSPGGGTGGGMDDFSTLFGGPTNRWVGPNEYNPFAVLQNYFNTLRASGANILVIEGNPSVAGGDSMGFQLPTNLGDYFVGPGLEQLIQQLAENDPNRYGTPPASKSVIEGLPNIKITQELLASDSSQCAVCKDGFEIHEEVKQIPCRHIYHKDCITPWLELHNSCPVCRHELPTDDMDYQNRTRGTQQMGSGVGSGNSGPGWVGRGGGSGNSGTGVGGGGSQENSPPMSRTVERRFRLPLPWPFRAFGSPAETSNSRAAGNDGVNNSGESHSNTGSHAREDLD</sequence>
<dbReference type="SUPFAM" id="SSF57850">
    <property type="entry name" value="RING/U-box"/>
    <property type="match status" value="1"/>
</dbReference>
<evidence type="ECO:0000256" key="8">
    <source>
        <dbReference type="PROSITE-ProRule" id="PRU00175"/>
    </source>
</evidence>
<feature type="compositionally biased region" description="Gly residues" evidence="9">
    <location>
        <begin position="283"/>
        <end position="313"/>
    </location>
</feature>
<protein>
    <recommendedName>
        <fullName evidence="2">RING-type E3 ubiquitin transferase</fullName>
        <ecNumber evidence="2">2.3.2.27</ecNumber>
    </recommendedName>
</protein>
<comment type="catalytic activity">
    <reaction evidence="1">
        <text>S-ubiquitinyl-[E2 ubiquitin-conjugating enzyme]-L-cysteine + [acceptor protein]-L-lysine = [E2 ubiquitin-conjugating enzyme]-L-cysteine + N(6)-ubiquitinyl-[acceptor protein]-L-lysine.</text>
        <dbReference type="EC" id="2.3.2.27"/>
    </reaction>
</comment>
<dbReference type="SMART" id="SM00184">
    <property type="entry name" value="RING"/>
    <property type="match status" value="1"/>
</dbReference>
<dbReference type="FunFam" id="3.30.40.10:FF:000022">
    <property type="entry name" value="E3 ubiquitin-protein ligase RING1-like"/>
    <property type="match status" value="1"/>
</dbReference>
<keyword evidence="6" id="KW-0833">Ubl conjugation pathway</keyword>
<dbReference type="InterPro" id="IPR039525">
    <property type="entry name" value="RNF126-like_zinc-ribbon"/>
</dbReference>
<name>A0ABC8TSU6_9AQUA</name>
<keyword evidence="7" id="KW-0862">Zinc</keyword>
<dbReference type="Pfam" id="PF14369">
    <property type="entry name" value="Zn_ribbon_19"/>
    <property type="match status" value="1"/>
</dbReference>
<keyword evidence="5 8" id="KW-0863">Zinc-finger</keyword>
<dbReference type="EMBL" id="CAUOFW020006023">
    <property type="protein sequence ID" value="CAK9172551.1"/>
    <property type="molecule type" value="Genomic_DNA"/>
</dbReference>
<proteinExistence type="predicted"/>
<dbReference type="PROSITE" id="PS50089">
    <property type="entry name" value="ZF_RING_2"/>
    <property type="match status" value="1"/>
</dbReference>
<dbReference type="EC" id="2.3.2.27" evidence="2"/>
<dbReference type="PANTHER" id="PTHR15710:SF169">
    <property type="entry name" value="RING-TYPE E3 UBIQUITIN TRANSFERASE"/>
    <property type="match status" value="1"/>
</dbReference>
<evidence type="ECO:0000313" key="12">
    <source>
        <dbReference type="Proteomes" id="UP001642360"/>
    </source>
</evidence>
<dbReference type="Gene3D" id="3.30.40.10">
    <property type="entry name" value="Zinc/RING finger domain, C3HC4 (zinc finger)"/>
    <property type="match status" value="1"/>
</dbReference>
<comment type="caution">
    <text evidence="11">The sequence shown here is derived from an EMBL/GenBank/DDBJ whole genome shotgun (WGS) entry which is preliminary data.</text>
</comment>
<feature type="domain" description="RING-type" evidence="10">
    <location>
        <begin position="220"/>
        <end position="261"/>
    </location>
</feature>
<evidence type="ECO:0000256" key="6">
    <source>
        <dbReference type="ARBA" id="ARBA00022786"/>
    </source>
</evidence>
<evidence type="ECO:0000256" key="9">
    <source>
        <dbReference type="SAM" id="MobiDB-lite"/>
    </source>
</evidence>
<evidence type="ECO:0000259" key="10">
    <source>
        <dbReference type="PROSITE" id="PS50089"/>
    </source>
</evidence>
<evidence type="ECO:0000256" key="2">
    <source>
        <dbReference type="ARBA" id="ARBA00012483"/>
    </source>
</evidence>
<keyword evidence="4" id="KW-0479">Metal-binding</keyword>
<accession>A0ABC8TSU6</accession>
<gene>
    <name evidence="11" type="ORF">ILEXP_LOCUS42200</name>
</gene>
<reference evidence="11 12" key="1">
    <citation type="submission" date="2024-02" db="EMBL/GenBank/DDBJ databases">
        <authorList>
            <person name="Vignale AGUSTIN F."/>
            <person name="Sosa J E."/>
            <person name="Modenutti C."/>
        </authorList>
    </citation>
    <scope>NUCLEOTIDE SEQUENCE [LARGE SCALE GENOMIC DNA]</scope>
</reference>
<dbReference type="InterPro" id="IPR013083">
    <property type="entry name" value="Znf_RING/FYVE/PHD"/>
</dbReference>
<keyword evidence="12" id="KW-1185">Reference proteome</keyword>
<evidence type="ECO:0000256" key="3">
    <source>
        <dbReference type="ARBA" id="ARBA00022679"/>
    </source>
</evidence>
<dbReference type="GO" id="GO:0061630">
    <property type="term" value="F:ubiquitin protein ligase activity"/>
    <property type="evidence" value="ECO:0007669"/>
    <property type="project" value="UniProtKB-EC"/>
</dbReference>
<evidence type="ECO:0000256" key="7">
    <source>
        <dbReference type="ARBA" id="ARBA00022833"/>
    </source>
</evidence>
<dbReference type="AlphaFoldDB" id="A0ABC8TSU6"/>
<dbReference type="InterPro" id="IPR001841">
    <property type="entry name" value="Znf_RING"/>
</dbReference>
<feature type="compositionally biased region" description="Polar residues" evidence="9">
    <location>
        <begin position="343"/>
        <end position="368"/>
    </location>
</feature>
<dbReference type="CDD" id="cd16667">
    <property type="entry name" value="RING-H2_RNF126-like"/>
    <property type="match status" value="1"/>
</dbReference>
<evidence type="ECO:0000256" key="4">
    <source>
        <dbReference type="ARBA" id="ARBA00022723"/>
    </source>
</evidence>
<evidence type="ECO:0000256" key="1">
    <source>
        <dbReference type="ARBA" id="ARBA00000900"/>
    </source>
</evidence>
<dbReference type="PANTHER" id="PTHR15710">
    <property type="entry name" value="E3 UBIQUITIN-PROTEIN LIGASE PRAJA"/>
    <property type="match status" value="1"/>
</dbReference>
<feature type="region of interest" description="Disordered" evidence="9">
    <location>
        <begin position="274"/>
        <end position="375"/>
    </location>
</feature>
<dbReference type="Proteomes" id="UP001642360">
    <property type="component" value="Unassembled WGS sequence"/>
</dbReference>
<dbReference type="Pfam" id="PF13639">
    <property type="entry name" value="zf-RING_2"/>
    <property type="match status" value="1"/>
</dbReference>
<keyword evidence="3" id="KW-0808">Transferase</keyword>
<feature type="compositionally biased region" description="Pro residues" evidence="9">
    <location>
        <begin position="59"/>
        <end position="75"/>
    </location>
</feature>
<organism evidence="11 12">
    <name type="scientific">Ilex paraguariensis</name>
    <name type="common">yerba mate</name>
    <dbReference type="NCBI Taxonomy" id="185542"/>
    <lineage>
        <taxon>Eukaryota</taxon>
        <taxon>Viridiplantae</taxon>
        <taxon>Streptophyta</taxon>
        <taxon>Embryophyta</taxon>
        <taxon>Tracheophyta</taxon>
        <taxon>Spermatophyta</taxon>
        <taxon>Magnoliopsida</taxon>
        <taxon>eudicotyledons</taxon>
        <taxon>Gunneridae</taxon>
        <taxon>Pentapetalae</taxon>
        <taxon>asterids</taxon>
        <taxon>campanulids</taxon>
        <taxon>Aquifoliales</taxon>
        <taxon>Aquifoliaceae</taxon>
        <taxon>Ilex</taxon>
    </lineage>
</organism>